<evidence type="ECO:0000313" key="2">
    <source>
        <dbReference type="Proteomes" id="UP001158049"/>
    </source>
</evidence>
<sequence length="167" mass="19004">MRDIWIGENYLSAERSVLVLGESWYGETQDLPEFIRGWASRKVRDMSFSKIFNTGSGMHTTKSTPEDRLRFWNQIAFYNFVPGSIAEGRESRSKNEHFEAACEPFKSVLKQIEPHGVWILGIGQAKYSQPIVEAAGIAHEVAPYPTTRGLTREVLQSSWHALMGQIR</sequence>
<evidence type="ECO:0000313" key="1">
    <source>
        <dbReference type="EMBL" id="SMP62364.1"/>
    </source>
</evidence>
<name>A0ABY1Q885_9BURK</name>
<proteinExistence type="predicted"/>
<comment type="caution">
    <text evidence="1">The sequence shown here is derived from an EMBL/GenBank/DDBJ whole genome shotgun (WGS) entry which is preliminary data.</text>
</comment>
<protein>
    <recommendedName>
        <fullName evidence="3">Uracil-DNA glycosylase-like domain-containing protein</fullName>
    </recommendedName>
</protein>
<dbReference type="EMBL" id="FXUL01000008">
    <property type="protein sequence ID" value="SMP62364.1"/>
    <property type="molecule type" value="Genomic_DNA"/>
</dbReference>
<reference evidence="1 2" key="1">
    <citation type="submission" date="2017-05" db="EMBL/GenBank/DDBJ databases">
        <authorList>
            <person name="Varghese N."/>
            <person name="Submissions S."/>
        </authorList>
    </citation>
    <scope>NUCLEOTIDE SEQUENCE [LARGE SCALE GENOMIC DNA]</scope>
    <source>
        <strain evidence="1 2">DSM 26001</strain>
    </source>
</reference>
<keyword evidence="2" id="KW-1185">Reference proteome</keyword>
<dbReference type="Proteomes" id="UP001158049">
    <property type="component" value="Unassembled WGS sequence"/>
</dbReference>
<gene>
    <name evidence="1" type="ORF">SAMN06295970_108100</name>
</gene>
<accession>A0ABY1Q885</accession>
<evidence type="ECO:0008006" key="3">
    <source>
        <dbReference type="Google" id="ProtNLM"/>
    </source>
</evidence>
<organism evidence="1 2">
    <name type="scientific">Noviherbaspirillum suwonense</name>
    <dbReference type="NCBI Taxonomy" id="1224511"/>
    <lineage>
        <taxon>Bacteria</taxon>
        <taxon>Pseudomonadati</taxon>
        <taxon>Pseudomonadota</taxon>
        <taxon>Betaproteobacteria</taxon>
        <taxon>Burkholderiales</taxon>
        <taxon>Oxalobacteraceae</taxon>
        <taxon>Noviherbaspirillum</taxon>
    </lineage>
</organism>